<organism evidence="2">
    <name type="scientific">marine metagenome</name>
    <dbReference type="NCBI Taxonomy" id="408172"/>
    <lineage>
        <taxon>unclassified sequences</taxon>
        <taxon>metagenomes</taxon>
        <taxon>ecological metagenomes</taxon>
    </lineage>
</organism>
<accession>A0A382YFL5</accession>
<feature type="region of interest" description="Disordered" evidence="1">
    <location>
        <begin position="1"/>
        <end position="27"/>
    </location>
</feature>
<evidence type="ECO:0000256" key="1">
    <source>
        <dbReference type="SAM" id="MobiDB-lite"/>
    </source>
</evidence>
<evidence type="ECO:0000313" key="2">
    <source>
        <dbReference type="EMBL" id="SVD82097.1"/>
    </source>
</evidence>
<dbReference type="AlphaFoldDB" id="A0A382YFL5"/>
<name>A0A382YFL5_9ZZZZ</name>
<sequence length="27" mass="3104">DYQERGQAFREVVTKLESKAHSKQPTA</sequence>
<reference evidence="2" key="1">
    <citation type="submission" date="2018-05" db="EMBL/GenBank/DDBJ databases">
        <authorList>
            <person name="Lanie J.A."/>
            <person name="Ng W.-L."/>
            <person name="Kazmierczak K.M."/>
            <person name="Andrzejewski T.M."/>
            <person name="Davidsen T.M."/>
            <person name="Wayne K.J."/>
            <person name="Tettelin H."/>
            <person name="Glass J.I."/>
            <person name="Rusch D."/>
            <person name="Podicherti R."/>
            <person name="Tsui H.-C.T."/>
            <person name="Winkler M.E."/>
        </authorList>
    </citation>
    <scope>NUCLEOTIDE SEQUENCE</scope>
</reference>
<gene>
    <name evidence="2" type="ORF">METZ01_LOCUS434951</name>
</gene>
<feature type="non-terminal residue" evidence="2">
    <location>
        <position position="1"/>
    </location>
</feature>
<proteinExistence type="predicted"/>
<dbReference type="EMBL" id="UINC01175460">
    <property type="protein sequence ID" value="SVD82097.1"/>
    <property type="molecule type" value="Genomic_DNA"/>
</dbReference>
<protein>
    <submittedName>
        <fullName evidence="2">Uncharacterized protein</fullName>
    </submittedName>
</protein>